<sequence>MMAHRAALGRAVRSGTAHCFIPTPDGQKNFHDPSLPPPRQPIGQVDKPRPLLDPYAYKHRSANRHALVTAPLFGVRLTIGPERKVAVASIRNGSVLPLKRLSSKCLDQPVLSS</sequence>
<feature type="region of interest" description="Disordered" evidence="1">
    <location>
        <begin position="18"/>
        <end position="50"/>
    </location>
</feature>
<accession>A0A3S5ADX4</accession>
<dbReference type="EMBL" id="CAAALY010051438">
    <property type="protein sequence ID" value="VEL21456.1"/>
    <property type="molecule type" value="Genomic_DNA"/>
</dbReference>
<evidence type="ECO:0000256" key="1">
    <source>
        <dbReference type="SAM" id="MobiDB-lite"/>
    </source>
</evidence>
<evidence type="ECO:0000313" key="3">
    <source>
        <dbReference type="Proteomes" id="UP000784294"/>
    </source>
</evidence>
<organism evidence="2 3">
    <name type="scientific">Protopolystoma xenopodis</name>
    <dbReference type="NCBI Taxonomy" id="117903"/>
    <lineage>
        <taxon>Eukaryota</taxon>
        <taxon>Metazoa</taxon>
        <taxon>Spiralia</taxon>
        <taxon>Lophotrochozoa</taxon>
        <taxon>Platyhelminthes</taxon>
        <taxon>Monogenea</taxon>
        <taxon>Polyopisthocotylea</taxon>
        <taxon>Polystomatidea</taxon>
        <taxon>Polystomatidae</taxon>
        <taxon>Protopolystoma</taxon>
    </lineage>
</organism>
<protein>
    <submittedName>
        <fullName evidence="2">Uncharacterized protein</fullName>
    </submittedName>
</protein>
<evidence type="ECO:0000313" key="2">
    <source>
        <dbReference type="EMBL" id="VEL21456.1"/>
    </source>
</evidence>
<dbReference type="Proteomes" id="UP000784294">
    <property type="component" value="Unassembled WGS sequence"/>
</dbReference>
<reference evidence="2" key="1">
    <citation type="submission" date="2018-11" db="EMBL/GenBank/DDBJ databases">
        <authorList>
            <consortium name="Pathogen Informatics"/>
        </authorList>
    </citation>
    <scope>NUCLEOTIDE SEQUENCE</scope>
</reference>
<name>A0A3S5ADX4_9PLAT</name>
<dbReference type="AlphaFoldDB" id="A0A3S5ADX4"/>
<keyword evidence="3" id="KW-1185">Reference proteome</keyword>
<proteinExistence type="predicted"/>
<gene>
    <name evidence="2" type="ORF">PXEA_LOCUS14896</name>
</gene>
<comment type="caution">
    <text evidence="2">The sequence shown here is derived from an EMBL/GenBank/DDBJ whole genome shotgun (WGS) entry which is preliminary data.</text>
</comment>